<dbReference type="InterPro" id="IPR014710">
    <property type="entry name" value="RmlC-like_jellyroll"/>
</dbReference>
<dbReference type="InterPro" id="IPR018490">
    <property type="entry name" value="cNMP-bd_dom_sf"/>
</dbReference>
<dbReference type="Gene3D" id="2.60.120.10">
    <property type="entry name" value="Jelly Rolls"/>
    <property type="match status" value="1"/>
</dbReference>
<gene>
    <name evidence="2" type="ORF">HGH92_30620</name>
</gene>
<accession>A0A847S151</accession>
<keyword evidence="3" id="KW-1185">Reference proteome</keyword>
<comment type="caution">
    <text evidence="2">The sequence shown here is derived from an EMBL/GenBank/DDBJ whole genome shotgun (WGS) entry which is preliminary data.</text>
</comment>
<evidence type="ECO:0000259" key="1">
    <source>
        <dbReference type="Pfam" id="PF00027"/>
    </source>
</evidence>
<reference evidence="2 3" key="1">
    <citation type="submission" date="2020-04" db="EMBL/GenBank/DDBJ databases">
        <authorList>
            <person name="Yin C."/>
        </authorList>
    </citation>
    <scope>NUCLEOTIDE SEQUENCE [LARGE SCALE GENOMIC DNA]</scope>
    <source>
        <strain evidence="2 3">Ae27</strain>
    </source>
</reference>
<protein>
    <submittedName>
        <fullName evidence="2">Crp/Fnr family transcriptional regulator</fullName>
    </submittedName>
</protein>
<dbReference type="RefSeq" id="WP_168874653.1">
    <property type="nucleotide sequence ID" value="NZ_JABAIA010000004.1"/>
</dbReference>
<dbReference type="Pfam" id="PF00027">
    <property type="entry name" value="cNMP_binding"/>
    <property type="match status" value="1"/>
</dbReference>
<sequence length="198" mass="22936">MHPSFQIFRDVVNKISPIGDKDWQLCEPGLGLKTLPKSAFFVEEGKVYREIGFVVKGLLRSYYLVEGEEINTAFFTEGQWPKAYHSFLTQTASRQWIQALEDSELITISYKQLQYLFANSPAWERFGRIATENLYIASQLRSEMLLLEKPAERYINLAKTHPHLLERVPLYHLASYIGIKQPSLSRIRKRLAKINTAI</sequence>
<dbReference type="SUPFAM" id="SSF51206">
    <property type="entry name" value="cAMP-binding domain-like"/>
    <property type="match status" value="1"/>
</dbReference>
<organism evidence="2 3">
    <name type="scientific">Chitinophaga varians</name>
    <dbReference type="NCBI Taxonomy" id="2202339"/>
    <lineage>
        <taxon>Bacteria</taxon>
        <taxon>Pseudomonadati</taxon>
        <taxon>Bacteroidota</taxon>
        <taxon>Chitinophagia</taxon>
        <taxon>Chitinophagales</taxon>
        <taxon>Chitinophagaceae</taxon>
        <taxon>Chitinophaga</taxon>
    </lineage>
</organism>
<feature type="domain" description="Cyclic nucleotide-binding" evidence="1">
    <location>
        <begin position="33"/>
        <end position="119"/>
    </location>
</feature>
<dbReference type="Proteomes" id="UP000570474">
    <property type="component" value="Unassembled WGS sequence"/>
</dbReference>
<name>A0A847S151_9BACT</name>
<proteinExistence type="predicted"/>
<dbReference type="AlphaFoldDB" id="A0A847S151"/>
<evidence type="ECO:0000313" key="3">
    <source>
        <dbReference type="Proteomes" id="UP000570474"/>
    </source>
</evidence>
<evidence type="ECO:0000313" key="2">
    <source>
        <dbReference type="EMBL" id="NLR68696.1"/>
    </source>
</evidence>
<dbReference type="InterPro" id="IPR000595">
    <property type="entry name" value="cNMP-bd_dom"/>
</dbReference>
<dbReference type="EMBL" id="JABAIA010000004">
    <property type="protein sequence ID" value="NLR68696.1"/>
    <property type="molecule type" value="Genomic_DNA"/>
</dbReference>